<dbReference type="Proteomes" id="UP000480350">
    <property type="component" value="Unassembled WGS sequence"/>
</dbReference>
<dbReference type="InterPro" id="IPR029035">
    <property type="entry name" value="DHS-like_NAD/FAD-binding_dom"/>
</dbReference>
<feature type="binding site" evidence="3">
    <location>
        <begin position="196"/>
        <end position="198"/>
    </location>
    <ligand>
        <name>NAD(+)</name>
        <dbReference type="ChEBI" id="CHEBI:57540"/>
    </ligand>
</feature>
<dbReference type="EMBL" id="WUPT01000002">
    <property type="protein sequence ID" value="MXQ08612.1"/>
    <property type="molecule type" value="Genomic_DNA"/>
</dbReference>
<evidence type="ECO:0000313" key="7">
    <source>
        <dbReference type="Proteomes" id="UP000480350"/>
    </source>
</evidence>
<dbReference type="GO" id="GO:0008270">
    <property type="term" value="F:zinc ion binding"/>
    <property type="evidence" value="ECO:0007669"/>
    <property type="project" value="UniProtKB-UniRule"/>
</dbReference>
<gene>
    <name evidence="3" type="primary">cobB</name>
    <name evidence="6" type="ORF">GQ651_12210</name>
</gene>
<feature type="binding site" evidence="3">
    <location>
        <position position="55"/>
    </location>
    <ligand>
        <name>substrate</name>
    </ligand>
</feature>
<comment type="catalytic activity">
    <reaction evidence="3">
        <text>N(6)-acetyl-L-lysyl-[protein] + NAD(+) + H2O = 2''-O-acetyl-ADP-D-ribose + nicotinamide + L-lysyl-[protein]</text>
        <dbReference type="Rhea" id="RHEA:43636"/>
        <dbReference type="Rhea" id="RHEA-COMP:9752"/>
        <dbReference type="Rhea" id="RHEA-COMP:10731"/>
        <dbReference type="ChEBI" id="CHEBI:15377"/>
        <dbReference type="ChEBI" id="CHEBI:17154"/>
        <dbReference type="ChEBI" id="CHEBI:29969"/>
        <dbReference type="ChEBI" id="CHEBI:57540"/>
        <dbReference type="ChEBI" id="CHEBI:61930"/>
        <dbReference type="ChEBI" id="CHEBI:83767"/>
        <dbReference type="EC" id="2.3.1.286"/>
    </reaction>
</comment>
<dbReference type="InterPro" id="IPR027546">
    <property type="entry name" value="Sirtuin_class_III"/>
</dbReference>
<feature type="binding site" evidence="3 4">
    <location>
        <position position="131"/>
    </location>
    <ligand>
        <name>Zn(2+)</name>
        <dbReference type="ChEBI" id="CHEBI:29105"/>
    </ligand>
</feature>
<feature type="binding site" evidence="3">
    <location>
        <begin position="87"/>
        <end position="90"/>
    </location>
    <ligand>
        <name>NAD(+)</name>
        <dbReference type="ChEBI" id="CHEBI:57540"/>
    </ligand>
</feature>
<dbReference type="SUPFAM" id="SSF52467">
    <property type="entry name" value="DHS-like NAD/FAD-binding domain"/>
    <property type="match status" value="1"/>
</dbReference>
<keyword evidence="3" id="KW-0963">Cytoplasm</keyword>
<dbReference type="AlphaFoldDB" id="A0A7C9MF10"/>
<accession>A0A7C9MF10</accession>
<dbReference type="RefSeq" id="WP_160764525.1">
    <property type="nucleotide sequence ID" value="NZ_WUPT01000002.1"/>
</dbReference>
<feature type="domain" description="Deacetylase sirtuin-type" evidence="5">
    <location>
        <begin position="1"/>
        <end position="228"/>
    </location>
</feature>
<feature type="binding site" evidence="3">
    <location>
        <begin position="8"/>
        <end position="27"/>
    </location>
    <ligand>
        <name>NAD(+)</name>
        <dbReference type="ChEBI" id="CHEBI:57540"/>
    </ligand>
</feature>
<dbReference type="PANTHER" id="PTHR11085:SF4">
    <property type="entry name" value="NAD-DEPENDENT PROTEIN DEACYLASE"/>
    <property type="match status" value="1"/>
</dbReference>
<comment type="caution">
    <text evidence="6">The sequence shown here is derived from an EMBL/GenBank/DDBJ whole genome shotgun (WGS) entry which is preliminary data.</text>
</comment>
<dbReference type="GO" id="GO:0036054">
    <property type="term" value="F:protein-malonyllysine demalonylase activity"/>
    <property type="evidence" value="ECO:0007669"/>
    <property type="project" value="InterPro"/>
</dbReference>
<dbReference type="PANTHER" id="PTHR11085">
    <property type="entry name" value="NAD-DEPENDENT PROTEIN DEACYLASE SIRTUIN-5, MITOCHONDRIAL-RELATED"/>
    <property type="match status" value="1"/>
</dbReference>
<dbReference type="GO" id="GO:0036055">
    <property type="term" value="F:protein-succinyllysine desuccinylase activity"/>
    <property type="evidence" value="ECO:0007669"/>
    <property type="project" value="UniProtKB-UniRule"/>
</dbReference>
<comment type="function">
    <text evidence="3">NAD-dependent lysine deacetylase and desuccinylase that specifically removes acetyl and succinyl groups on target proteins. Modulates the activities of several proteins which are inactive in their acylated form.</text>
</comment>
<sequence>MKIVILTGAGVSAESGLGTFRDKDGLWTKYDLNEVATPEGFARNPALVHQFYNARRSNAAGAVPNAAHDALARLIRTRPDDVTLITQNVDDLHERAGATAIHMHGSLFTARCHACAATWPAPQVMTPNDSCPECARPATRPDVVWFGEMPQHMELIHDRLLDADLFAAIGTSGQVYPAAGFVDLAREAGAETVEINLETTDIGGQFDSHIVGPASETVPVWVDNMLGGSRTG</sequence>
<reference evidence="6 7" key="1">
    <citation type="submission" date="2019-12" db="EMBL/GenBank/DDBJ databases">
        <authorList>
            <person name="Lee S.D."/>
        </authorList>
    </citation>
    <scope>NUCLEOTIDE SEQUENCE [LARGE SCALE GENOMIC DNA]</scope>
    <source>
        <strain evidence="6 7">GH1-50</strain>
    </source>
</reference>
<feature type="binding site" evidence="3">
    <location>
        <begin position="170"/>
        <end position="172"/>
    </location>
    <ligand>
        <name>NAD(+)</name>
        <dbReference type="ChEBI" id="CHEBI:57540"/>
    </ligand>
</feature>
<evidence type="ECO:0000256" key="2">
    <source>
        <dbReference type="ARBA" id="ARBA00023027"/>
    </source>
</evidence>
<feature type="binding site" evidence="3">
    <location>
        <position position="214"/>
    </location>
    <ligand>
        <name>NAD(+)</name>
        <dbReference type="ChEBI" id="CHEBI:57540"/>
    </ligand>
</feature>
<dbReference type="GO" id="GO:0070403">
    <property type="term" value="F:NAD+ binding"/>
    <property type="evidence" value="ECO:0007669"/>
    <property type="project" value="UniProtKB-UniRule"/>
</dbReference>
<dbReference type="InterPro" id="IPR003000">
    <property type="entry name" value="Sirtuin"/>
</dbReference>
<evidence type="ECO:0000256" key="1">
    <source>
        <dbReference type="ARBA" id="ARBA00022679"/>
    </source>
</evidence>
<dbReference type="EC" id="2.3.1.286" evidence="3"/>
<dbReference type="GO" id="GO:0005737">
    <property type="term" value="C:cytoplasm"/>
    <property type="evidence" value="ECO:0007669"/>
    <property type="project" value="UniProtKB-SubCell"/>
</dbReference>
<dbReference type="PROSITE" id="PS50305">
    <property type="entry name" value="SIRTUIN"/>
    <property type="match status" value="1"/>
</dbReference>
<comment type="subcellular location">
    <subcellularLocation>
        <location evidence="3">Cytoplasm</location>
    </subcellularLocation>
</comment>
<feature type="binding site" evidence="3">
    <location>
        <position position="52"/>
    </location>
    <ligand>
        <name>substrate</name>
    </ligand>
</feature>
<evidence type="ECO:0000256" key="3">
    <source>
        <dbReference type="HAMAP-Rule" id="MF_01121"/>
    </source>
</evidence>
<dbReference type="InterPro" id="IPR050134">
    <property type="entry name" value="NAD-dep_sirtuin_deacylases"/>
</dbReference>
<protein>
    <recommendedName>
        <fullName evidence="3">NAD-dependent protein deacylase</fullName>
        <ecNumber evidence="3">2.3.1.286</ecNumber>
    </recommendedName>
    <alternativeName>
        <fullName evidence="3">Regulatory protein SIR2 homolog</fullName>
    </alternativeName>
</protein>
<comment type="catalytic activity">
    <reaction evidence="3">
        <text>N(6)-succinyl-L-lysyl-[protein] + NAD(+) + H2O = 2''-O-succinyl-ADP-D-ribose + nicotinamide + L-lysyl-[protein]</text>
        <dbReference type="Rhea" id="RHEA:47668"/>
        <dbReference type="Rhea" id="RHEA-COMP:9752"/>
        <dbReference type="Rhea" id="RHEA-COMP:11877"/>
        <dbReference type="ChEBI" id="CHEBI:15377"/>
        <dbReference type="ChEBI" id="CHEBI:17154"/>
        <dbReference type="ChEBI" id="CHEBI:29969"/>
        <dbReference type="ChEBI" id="CHEBI:57540"/>
        <dbReference type="ChEBI" id="CHEBI:87830"/>
        <dbReference type="ChEBI" id="CHEBI:87832"/>
    </reaction>
</comment>
<keyword evidence="3 4" id="KW-0862">Zinc</keyword>
<evidence type="ECO:0000256" key="4">
    <source>
        <dbReference type="PROSITE-ProRule" id="PRU00236"/>
    </source>
</evidence>
<keyword evidence="7" id="KW-1185">Reference proteome</keyword>
<dbReference type="InterPro" id="IPR026590">
    <property type="entry name" value="Ssirtuin_cat_dom"/>
</dbReference>
<reference evidence="6 7" key="2">
    <citation type="submission" date="2020-03" db="EMBL/GenBank/DDBJ databases">
        <title>Kangsaoukella pontilimi gen. nov., sp. nov., a new member of the family Rhodobacteraceae isolated from a tidal mudflat.</title>
        <authorList>
            <person name="Kim I.S."/>
        </authorList>
    </citation>
    <scope>NUCLEOTIDE SEQUENCE [LARGE SCALE GENOMIC DNA]</scope>
    <source>
        <strain evidence="6 7">GH1-50</strain>
    </source>
</reference>
<keyword evidence="1" id="KW-0808">Transferase</keyword>
<comment type="cofactor">
    <cofactor evidence="3">
        <name>Zn(2+)</name>
        <dbReference type="ChEBI" id="CHEBI:29105"/>
    </cofactor>
    <text evidence="3">Binds 1 zinc ion per subunit.</text>
</comment>
<comment type="similarity">
    <text evidence="3">Belongs to the sirtuin family. Class III subfamily.</text>
</comment>
<feature type="binding site" evidence="3 4">
    <location>
        <position position="112"/>
    </location>
    <ligand>
        <name>Zn(2+)</name>
        <dbReference type="ChEBI" id="CHEBI:29105"/>
    </ligand>
</feature>
<keyword evidence="2 3" id="KW-0520">NAD</keyword>
<dbReference type="Gene3D" id="3.30.1600.10">
    <property type="entry name" value="SIR2/SIRT2 'Small Domain"/>
    <property type="match status" value="1"/>
</dbReference>
<evidence type="ECO:0000259" key="5">
    <source>
        <dbReference type="PROSITE" id="PS50305"/>
    </source>
</evidence>
<name>A0A7C9MF10_9RHOB</name>
<feature type="active site" description="Proton acceptor" evidence="3 4">
    <location>
        <position position="104"/>
    </location>
</feature>
<feature type="binding site" evidence="3 4">
    <location>
        <position position="134"/>
    </location>
    <ligand>
        <name>Zn(2+)</name>
        <dbReference type="ChEBI" id="CHEBI:29105"/>
    </ligand>
</feature>
<dbReference type="HAMAP" id="MF_01121">
    <property type="entry name" value="Sirtuin_ClassIII"/>
    <property type="match status" value="1"/>
</dbReference>
<keyword evidence="3 4" id="KW-0479">Metal-binding</keyword>
<dbReference type="Pfam" id="PF02146">
    <property type="entry name" value="SIR2"/>
    <property type="match status" value="1"/>
</dbReference>
<evidence type="ECO:0000313" key="6">
    <source>
        <dbReference type="EMBL" id="MXQ08612.1"/>
    </source>
</evidence>
<proteinExistence type="inferred from homology"/>
<dbReference type="GO" id="GO:0017136">
    <property type="term" value="F:histone deacetylase activity, NAD-dependent"/>
    <property type="evidence" value="ECO:0007669"/>
    <property type="project" value="TreeGrafter"/>
</dbReference>
<organism evidence="6 7">
    <name type="scientific">Kangsaoukella pontilimi</name>
    <dbReference type="NCBI Taxonomy" id="2691042"/>
    <lineage>
        <taxon>Bacteria</taxon>
        <taxon>Pseudomonadati</taxon>
        <taxon>Pseudomonadota</taxon>
        <taxon>Alphaproteobacteria</taxon>
        <taxon>Rhodobacterales</taxon>
        <taxon>Paracoccaceae</taxon>
        <taxon>Kangsaoukella</taxon>
    </lineage>
</organism>
<dbReference type="InterPro" id="IPR026591">
    <property type="entry name" value="Sirtuin_cat_small_dom_sf"/>
</dbReference>
<dbReference type="CDD" id="cd01412">
    <property type="entry name" value="SIRT5_Af1_CobB"/>
    <property type="match status" value="1"/>
</dbReference>
<comment type="domain">
    <text evidence="3">2 residues (Tyr-52 and Arg-55) present in a large hydrophobic pocket are probably involved in substrate specificity. They are important for desuccinylation activity, but dispensable for deacetylation activity.</text>
</comment>
<feature type="binding site" evidence="3 4">
    <location>
        <position position="115"/>
    </location>
    <ligand>
        <name>Zn(2+)</name>
        <dbReference type="ChEBI" id="CHEBI:29105"/>
    </ligand>
</feature>
<dbReference type="Gene3D" id="3.40.50.1220">
    <property type="entry name" value="TPP-binding domain"/>
    <property type="match status" value="1"/>
</dbReference>